<gene>
    <name evidence="4" type="primary">deoD_11</name>
    <name evidence="4" type="ORF">SDC9_68216</name>
</gene>
<keyword evidence="1 4" id="KW-0328">Glycosyltransferase</keyword>
<evidence type="ECO:0000259" key="3">
    <source>
        <dbReference type="Pfam" id="PF01048"/>
    </source>
</evidence>
<dbReference type="GO" id="GO:0005829">
    <property type="term" value="C:cytosol"/>
    <property type="evidence" value="ECO:0007669"/>
    <property type="project" value="TreeGrafter"/>
</dbReference>
<dbReference type="Gene3D" id="3.40.50.1580">
    <property type="entry name" value="Nucleoside phosphorylase domain"/>
    <property type="match status" value="1"/>
</dbReference>
<dbReference type="PANTHER" id="PTHR43691">
    <property type="entry name" value="URIDINE PHOSPHORYLASE"/>
    <property type="match status" value="1"/>
</dbReference>
<dbReference type="Pfam" id="PF01048">
    <property type="entry name" value="PNP_UDP_1"/>
    <property type="match status" value="1"/>
</dbReference>
<keyword evidence="2 4" id="KW-0808">Transferase</keyword>
<dbReference type="NCBIfam" id="TIGR00107">
    <property type="entry name" value="deoD"/>
    <property type="match status" value="1"/>
</dbReference>
<comment type="caution">
    <text evidence="4">The sequence shown here is derived from an EMBL/GenBank/DDBJ whole genome shotgun (WGS) entry which is preliminary data.</text>
</comment>
<evidence type="ECO:0000256" key="1">
    <source>
        <dbReference type="ARBA" id="ARBA00022676"/>
    </source>
</evidence>
<dbReference type="CDD" id="cd09006">
    <property type="entry name" value="PNP_EcPNPI-like"/>
    <property type="match status" value="1"/>
</dbReference>
<dbReference type="GO" id="GO:0004731">
    <property type="term" value="F:purine-nucleoside phosphorylase activity"/>
    <property type="evidence" value="ECO:0007669"/>
    <property type="project" value="UniProtKB-EC"/>
</dbReference>
<evidence type="ECO:0000256" key="2">
    <source>
        <dbReference type="ARBA" id="ARBA00022679"/>
    </source>
</evidence>
<dbReference type="GO" id="GO:0006218">
    <property type="term" value="P:uridine catabolic process"/>
    <property type="evidence" value="ECO:0007669"/>
    <property type="project" value="TreeGrafter"/>
</dbReference>
<dbReference type="InterPro" id="IPR004402">
    <property type="entry name" value="DeoD-type"/>
</dbReference>
<accession>A0A644Y1I9</accession>
<dbReference type="EMBL" id="VSSQ01003662">
    <property type="protein sequence ID" value="MPM21771.1"/>
    <property type="molecule type" value="Genomic_DNA"/>
</dbReference>
<dbReference type="AlphaFoldDB" id="A0A644Y1I9"/>
<evidence type="ECO:0000313" key="4">
    <source>
        <dbReference type="EMBL" id="MPM21771.1"/>
    </source>
</evidence>
<dbReference type="SUPFAM" id="SSF53167">
    <property type="entry name" value="Purine and uridine phosphorylases"/>
    <property type="match status" value="1"/>
</dbReference>
<protein>
    <submittedName>
        <fullName evidence="4">Purine nucleoside phosphorylase DeoD-type</fullName>
        <ecNumber evidence="4">2.4.2.1</ecNumber>
    </submittedName>
</protein>
<dbReference type="InterPro" id="IPR035994">
    <property type="entry name" value="Nucleoside_phosphorylase_sf"/>
</dbReference>
<dbReference type="NCBIfam" id="NF004489">
    <property type="entry name" value="PRK05819.1"/>
    <property type="match status" value="1"/>
</dbReference>
<sequence length="238" mass="25784">MTPHNRADKADIASVVLAPGDPLRAKLVAEHFLRDASLVTDVRNVLGYTGFFQGRKVSVMATGMGGPSIGIYSYELFTTYDVKAIIRIGTCGGLQKQIGIGDLVYAMTASTDSSWAHQYNLKGTLSPCCDSILLLKAIDQARKMGYPNHSGMVFSSDLFSSYNALGEDSWKAWARMGALAQDMETYALYATAAWTQKQALSILTMTDSCVTGEGFGPEMRITGLYPMIEVALHVALEV</sequence>
<proteinExistence type="predicted"/>
<organism evidence="4">
    <name type="scientific">bioreactor metagenome</name>
    <dbReference type="NCBI Taxonomy" id="1076179"/>
    <lineage>
        <taxon>unclassified sequences</taxon>
        <taxon>metagenomes</taxon>
        <taxon>ecological metagenomes</taxon>
    </lineage>
</organism>
<dbReference type="PANTHER" id="PTHR43691:SF11">
    <property type="entry name" value="FI09636P-RELATED"/>
    <property type="match status" value="1"/>
</dbReference>
<reference evidence="4" key="1">
    <citation type="submission" date="2019-08" db="EMBL/GenBank/DDBJ databases">
        <authorList>
            <person name="Kucharzyk K."/>
            <person name="Murdoch R.W."/>
            <person name="Higgins S."/>
            <person name="Loffler F."/>
        </authorList>
    </citation>
    <scope>NUCLEOTIDE SEQUENCE</scope>
</reference>
<feature type="domain" description="Nucleoside phosphorylase" evidence="3">
    <location>
        <begin position="15"/>
        <end position="211"/>
    </location>
</feature>
<dbReference type="InterPro" id="IPR000845">
    <property type="entry name" value="Nucleoside_phosphorylase_d"/>
</dbReference>
<dbReference type="EC" id="2.4.2.1" evidence="4"/>
<dbReference type="GO" id="GO:0004850">
    <property type="term" value="F:uridine phosphorylase activity"/>
    <property type="evidence" value="ECO:0007669"/>
    <property type="project" value="TreeGrafter"/>
</dbReference>
<name>A0A644Y1I9_9ZZZZ</name>